<dbReference type="InParanoid" id="A0A6J2VQU8"/>
<dbReference type="Gene3D" id="1.10.630.10">
    <property type="entry name" value="Cytochrome P450"/>
    <property type="match status" value="1"/>
</dbReference>
<name>A0A6J2VQU8_CHACN</name>
<reference evidence="17" key="1">
    <citation type="submission" date="2025-08" db="UniProtKB">
        <authorList>
            <consortium name="RefSeq"/>
        </authorList>
    </citation>
    <scope>IDENTIFICATION</scope>
</reference>
<dbReference type="GeneID" id="115814765"/>
<dbReference type="GO" id="GO:0006082">
    <property type="term" value="P:organic acid metabolic process"/>
    <property type="evidence" value="ECO:0007669"/>
    <property type="project" value="TreeGrafter"/>
</dbReference>
<evidence type="ECO:0000256" key="4">
    <source>
        <dbReference type="ARBA" id="ARBA00010617"/>
    </source>
</evidence>
<evidence type="ECO:0000256" key="15">
    <source>
        <dbReference type="SAM" id="Phobius"/>
    </source>
</evidence>
<dbReference type="AlphaFoldDB" id="A0A6J2VQU8"/>
<dbReference type="GO" id="GO:0046222">
    <property type="term" value="P:aflatoxin metabolic process"/>
    <property type="evidence" value="ECO:0007669"/>
    <property type="project" value="UniProtKB-ARBA"/>
</dbReference>
<dbReference type="GO" id="GO:0005506">
    <property type="term" value="F:iron ion binding"/>
    <property type="evidence" value="ECO:0007669"/>
    <property type="project" value="InterPro"/>
</dbReference>
<feature type="transmembrane region" description="Helical" evidence="15">
    <location>
        <begin position="6"/>
        <end position="25"/>
    </location>
</feature>
<keyword evidence="8" id="KW-0492">Microsome</keyword>
<keyword evidence="9 14" id="KW-0560">Oxidoreductase</keyword>
<evidence type="ECO:0000256" key="9">
    <source>
        <dbReference type="ARBA" id="ARBA00023002"/>
    </source>
</evidence>
<dbReference type="SUPFAM" id="SSF48264">
    <property type="entry name" value="Cytochrome P450"/>
    <property type="match status" value="1"/>
</dbReference>
<evidence type="ECO:0000313" key="16">
    <source>
        <dbReference type="Proteomes" id="UP000504632"/>
    </source>
</evidence>
<dbReference type="FunFam" id="1.10.630.10:FF:000010">
    <property type="entry name" value="cytochrome P450 2W1 isoform X2"/>
    <property type="match status" value="1"/>
</dbReference>
<comment type="subcellular location">
    <subcellularLocation>
        <location evidence="3">Endoplasmic reticulum membrane</location>
    </subcellularLocation>
    <subcellularLocation>
        <location evidence="2">Microsome membrane</location>
    </subcellularLocation>
</comment>
<evidence type="ECO:0000256" key="11">
    <source>
        <dbReference type="ARBA" id="ARBA00023033"/>
    </source>
</evidence>
<dbReference type="PANTHER" id="PTHR24300:SF346">
    <property type="entry name" value="CYTOCHROME P450 2C44"/>
    <property type="match status" value="1"/>
</dbReference>
<evidence type="ECO:0000256" key="10">
    <source>
        <dbReference type="ARBA" id="ARBA00023004"/>
    </source>
</evidence>
<organism evidence="16 17">
    <name type="scientific">Chanos chanos</name>
    <name type="common">Milkfish</name>
    <name type="synonym">Mugil chanos</name>
    <dbReference type="NCBI Taxonomy" id="29144"/>
    <lineage>
        <taxon>Eukaryota</taxon>
        <taxon>Metazoa</taxon>
        <taxon>Chordata</taxon>
        <taxon>Craniata</taxon>
        <taxon>Vertebrata</taxon>
        <taxon>Euteleostomi</taxon>
        <taxon>Actinopterygii</taxon>
        <taxon>Neopterygii</taxon>
        <taxon>Teleostei</taxon>
        <taxon>Ostariophysi</taxon>
        <taxon>Gonorynchiformes</taxon>
        <taxon>Chanidae</taxon>
        <taxon>Chanos</taxon>
    </lineage>
</organism>
<keyword evidence="12 15" id="KW-0472">Membrane</keyword>
<evidence type="ECO:0000256" key="3">
    <source>
        <dbReference type="ARBA" id="ARBA00004586"/>
    </source>
</evidence>
<evidence type="ECO:0000313" key="17">
    <source>
        <dbReference type="RefSeq" id="XP_030633571.1"/>
    </source>
</evidence>
<dbReference type="InterPro" id="IPR036396">
    <property type="entry name" value="Cyt_P450_sf"/>
</dbReference>
<protein>
    <submittedName>
        <fullName evidence="17">Cytochrome P450 2M1 isoform X1</fullName>
    </submittedName>
</protein>
<dbReference type="RefSeq" id="XP_030633571.1">
    <property type="nucleotide sequence ID" value="XM_030777711.1"/>
</dbReference>
<keyword evidence="11 14" id="KW-0503">Monooxygenase</keyword>
<keyword evidence="10 13" id="KW-0408">Iron</keyword>
<dbReference type="GO" id="GO:0016712">
    <property type="term" value="F:oxidoreductase activity, acting on paired donors, with incorporation or reduction of molecular oxygen, reduced flavin or flavoprotein as one donor, and incorporation of one atom of oxygen"/>
    <property type="evidence" value="ECO:0007669"/>
    <property type="project" value="TreeGrafter"/>
</dbReference>
<dbReference type="InterPro" id="IPR017972">
    <property type="entry name" value="Cyt_P450_CS"/>
</dbReference>
<dbReference type="OrthoDB" id="1103324at2759"/>
<dbReference type="InterPro" id="IPR050182">
    <property type="entry name" value="Cytochrome_P450_fam2"/>
</dbReference>
<evidence type="ECO:0000256" key="6">
    <source>
        <dbReference type="ARBA" id="ARBA00022723"/>
    </source>
</evidence>
<proteinExistence type="inferred from homology"/>
<dbReference type="GO" id="GO:0005789">
    <property type="term" value="C:endoplasmic reticulum membrane"/>
    <property type="evidence" value="ECO:0007669"/>
    <property type="project" value="UniProtKB-SubCell"/>
</dbReference>
<evidence type="ECO:0000256" key="7">
    <source>
        <dbReference type="ARBA" id="ARBA00022824"/>
    </source>
</evidence>
<keyword evidence="16" id="KW-1185">Reference proteome</keyword>
<comment type="cofactor">
    <cofactor evidence="1 13">
        <name>heme</name>
        <dbReference type="ChEBI" id="CHEBI:30413"/>
    </cofactor>
</comment>
<dbReference type="Pfam" id="PF00067">
    <property type="entry name" value="p450"/>
    <property type="match status" value="1"/>
</dbReference>
<keyword evidence="15" id="KW-0812">Transmembrane</keyword>
<dbReference type="Proteomes" id="UP000504632">
    <property type="component" value="Chromosome 6"/>
</dbReference>
<dbReference type="PROSITE" id="PS00086">
    <property type="entry name" value="CYTOCHROME_P450"/>
    <property type="match status" value="1"/>
</dbReference>
<dbReference type="InterPro" id="IPR001128">
    <property type="entry name" value="Cyt_P450"/>
</dbReference>
<evidence type="ECO:0000256" key="2">
    <source>
        <dbReference type="ARBA" id="ARBA00004524"/>
    </source>
</evidence>
<accession>A0A6J2VQU8</accession>
<dbReference type="PRINTS" id="PR00463">
    <property type="entry name" value="EP450I"/>
</dbReference>
<keyword evidence="6 13" id="KW-0479">Metal-binding</keyword>
<keyword evidence="15" id="KW-1133">Transmembrane helix</keyword>
<dbReference type="PANTHER" id="PTHR24300">
    <property type="entry name" value="CYTOCHROME P450 508A4-RELATED"/>
    <property type="match status" value="1"/>
</dbReference>
<dbReference type="GO" id="GO:0020037">
    <property type="term" value="F:heme binding"/>
    <property type="evidence" value="ECO:0007669"/>
    <property type="project" value="InterPro"/>
</dbReference>
<gene>
    <name evidence="17" type="primary">LOC115814765</name>
</gene>
<evidence type="ECO:0000256" key="1">
    <source>
        <dbReference type="ARBA" id="ARBA00001971"/>
    </source>
</evidence>
<evidence type="ECO:0000256" key="5">
    <source>
        <dbReference type="ARBA" id="ARBA00022617"/>
    </source>
</evidence>
<evidence type="ECO:0000256" key="14">
    <source>
        <dbReference type="RuleBase" id="RU000461"/>
    </source>
</evidence>
<comment type="similarity">
    <text evidence="4 14">Belongs to the cytochrome P450 family.</text>
</comment>
<keyword evidence="5 13" id="KW-0349">Heme</keyword>
<evidence type="ECO:0000256" key="12">
    <source>
        <dbReference type="ARBA" id="ARBA00023136"/>
    </source>
</evidence>
<feature type="binding site" description="axial binding residue" evidence="13">
    <location>
        <position position="442"/>
    </location>
    <ligand>
        <name>heme</name>
        <dbReference type="ChEBI" id="CHEBI:30413"/>
    </ligand>
    <ligandPart>
        <name>Fe</name>
        <dbReference type="ChEBI" id="CHEBI:18248"/>
    </ligandPart>
</feature>
<keyword evidence="7" id="KW-0256">Endoplasmic reticulum</keyword>
<evidence type="ECO:0000256" key="8">
    <source>
        <dbReference type="ARBA" id="ARBA00022848"/>
    </source>
</evidence>
<sequence>MDIFQFFQTYFVSVIMGVVVLILLWKNRGKQSFDRLPPGPPPSPLTGNLLQIDVSEPYKYYLNLSKMYGSVFTIWLGSKPVVVISGYQALKEAMVLQGEEFSGRANYPLIMRVTSGYGVLVSSGKQWRELRRFSLTTLKNFGMGRKTMEEKVQEEARNLTEVFRQFGDSPFNPKDLIFRAVNNVICSVVFGHRCEYDDPEFQLLIQAVESYFDVLNSTIGQLYNIFPKIFGWVPGKHQEMFAVLDRAKAFILEEVECRTKDLDPSSPQDFIEAFLIKMNEEKDKHDTDFHLKNLQTTVWNLFGAGTETTSSTLRHGLLLLMKYPHVQERVQREIDEVIGPDRSPRMDDRQNMPYTDAVIHEIQRTMDLAPTSVPHKVLKDTEFKNYLIPEGTMVLPLLSSVLSDPELWKNPDHFDPENFLDAEGRFQKNDAFVVFGMGKRVCLGEGLARMELFLFLTSLLQHFTFKGTQAPEEIDCTPAVCSFGRVPRTYDCHVQLRGK</sequence>
<evidence type="ECO:0000256" key="13">
    <source>
        <dbReference type="PIRSR" id="PIRSR602401-1"/>
    </source>
</evidence>
<dbReference type="PRINTS" id="PR00385">
    <property type="entry name" value="P450"/>
</dbReference>
<dbReference type="CDD" id="cd11026">
    <property type="entry name" value="CYP2"/>
    <property type="match status" value="1"/>
</dbReference>
<dbReference type="InterPro" id="IPR002401">
    <property type="entry name" value="Cyt_P450_E_grp-I"/>
</dbReference>
<dbReference type="GO" id="GO:0006805">
    <property type="term" value="P:xenobiotic metabolic process"/>
    <property type="evidence" value="ECO:0007669"/>
    <property type="project" value="TreeGrafter"/>
</dbReference>